<dbReference type="InterPro" id="IPR000719">
    <property type="entry name" value="Prot_kinase_dom"/>
</dbReference>
<dbReference type="OMA" id="SIAMEYM"/>
<evidence type="ECO:0000256" key="10">
    <source>
        <dbReference type="PROSITE-ProRule" id="PRU10141"/>
    </source>
</evidence>
<dbReference type="Proteomes" id="UP000030762">
    <property type="component" value="Unassembled WGS sequence"/>
</dbReference>
<dbReference type="OrthoDB" id="65548at2759"/>
<gene>
    <name evidence="14" type="ORF">SDRG_02501</name>
</gene>
<dbReference type="EMBL" id="JH767137">
    <property type="protein sequence ID" value="EQC39842.1"/>
    <property type="molecule type" value="Genomic_DNA"/>
</dbReference>
<proteinExistence type="inferred from homology"/>
<evidence type="ECO:0000313" key="15">
    <source>
        <dbReference type="Proteomes" id="UP000030762"/>
    </source>
</evidence>
<evidence type="ECO:0000256" key="3">
    <source>
        <dbReference type="ARBA" id="ARBA00022777"/>
    </source>
</evidence>
<dbReference type="AlphaFoldDB" id="T0SAJ9"/>
<dbReference type="GO" id="GO:0004708">
    <property type="term" value="F:MAP kinase kinase activity"/>
    <property type="evidence" value="ECO:0007669"/>
    <property type="project" value="UniProtKB-EC"/>
</dbReference>
<dbReference type="VEuPathDB" id="FungiDB:SDRG_02501"/>
<keyword evidence="2 10" id="KW-0547">Nucleotide-binding</keyword>
<dbReference type="Pfam" id="PF00069">
    <property type="entry name" value="Pkinase"/>
    <property type="match status" value="1"/>
</dbReference>
<evidence type="ECO:0000256" key="1">
    <source>
        <dbReference type="ARBA" id="ARBA00022679"/>
    </source>
</evidence>
<feature type="binding site" evidence="10">
    <location>
        <position position="121"/>
    </location>
    <ligand>
        <name>ATP</name>
        <dbReference type="ChEBI" id="CHEBI:30616"/>
    </ligand>
</feature>
<name>T0SAJ9_SAPDV</name>
<dbReference type="InterPro" id="IPR011009">
    <property type="entry name" value="Kinase-like_dom_sf"/>
</dbReference>
<dbReference type="InterPro" id="IPR017441">
    <property type="entry name" value="Protein_kinase_ATP_BS"/>
</dbReference>
<comment type="catalytic activity">
    <reaction evidence="7">
        <text>L-seryl-[protein] + ATP = O-phospho-L-seryl-[protein] + ADP + H(+)</text>
        <dbReference type="Rhea" id="RHEA:17989"/>
        <dbReference type="Rhea" id="RHEA-COMP:9863"/>
        <dbReference type="Rhea" id="RHEA-COMP:11604"/>
        <dbReference type="ChEBI" id="CHEBI:15378"/>
        <dbReference type="ChEBI" id="CHEBI:29999"/>
        <dbReference type="ChEBI" id="CHEBI:30616"/>
        <dbReference type="ChEBI" id="CHEBI:83421"/>
        <dbReference type="ChEBI" id="CHEBI:456216"/>
        <dbReference type="EC" id="2.7.12.2"/>
    </reaction>
</comment>
<organism evidence="14 15">
    <name type="scientific">Saprolegnia diclina (strain VS20)</name>
    <dbReference type="NCBI Taxonomy" id="1156394"/>
    <lineage>
        <taxon>Eukaryota</taxon>
        <taxon>Sar</taxon>
        <taxon>Stramenopiles</taxon>
        <taxon>Oomycota</taxon>
        <taxon>Saprolegniomycetes</taxon>
        <taxon>Saprolegniales</taxon>
        <taxon>Saprolegniaceae</taxon>
        <taxon>Saprolegnia</taxon>
    </lineage>
</organism>
<dbReference type="GO" id="GO:0004674">
    <property type="term" value="F:protein serine/threonine kinase activity"/>
    <property type="evidence" value="ECO:0007669"/>
    <property type="project" value="UniProtKB-KW"/>
</dbReference>
<sequence length="477" mass="51996">MSTVAPIEPAGAESEARPTDLAAAGTFLPPPSPLPMGRPKLVLQLSSVDEPPPAPVAGMLGALKTHHKEQISPEESLKEVQGDGPADLATDTCRFKRLGKGAGGAVYLACYLPSLQLIAIKEVVMHHVEDQHMVAHELHALHDNLVPLVQAATHKSIKFLGKLSHRKLHIGIAHPCPQIVSFYGAFATPNKTSVSIAMEYMDCGTLQTFIDKKIVLPESILRHISYCTAQALAHMHRYRMLHRDIKPANILVDHNGEFKIADFGLASTLSKSASYSSDFQGTMMYMSPERIQGNEYSYPSDIWSIGVTLLTLSLGKYPFDNQEGFFGLEDAIVNEPIPGPPATFSAACQAFIAALLVKDPSARLTAEEALAHDFLKDYSRTPAYEAVWATMNPQTPMRPEDVRALVHAIRCHEASGTKTRDDAFDFQSHHLESLSAAHASWSQKHVANLAATCATSVETLLAFFQEPLPDEAIPVDN</sequence>
<dbReference type="InterPro" id="IPR008271">
    <property type="entry name" value="Ser/Thr_kinase_AS"/>
</dbReference>
<dbReference type="GO" id="GO:0005524">
    <property type="term" value="F:ATP binding"/>
    <property type="evidence" value="ECO:0007669"/>
    <property type="project" value="UniProtKB-UniRule"/>
</dbReference>
<dbReference type="GeneID" id="19943228"/>
<keyword evidence="4 10" id="KW-0067">ATP-binding</keyword>
<evidence type="ECO:0000256" key="8">
    <source>
        <dbReference type="ARBA" id="ARBA00049299"/>
    </source>
</evidence>
<keyword evidence="3 14" id="KW-0418">Kinase</keyword>
<evidence type="ECO:0000256" key="7">
    <source>
        <dbReference type="ARBA" id="ARBA00049014"/>
    </source>
</evidence>
<protein>
    <recommendedName>
        <fullName evidence="6">mitogen-activated protein kinase kinase</fullName>
        <ecNumber evidence="6">2.7.12.2</ecNumber>
    </recommendedName>
</protein>
<dbReference type="EC" id="2.7.12.2" evidence="6"/>
<keyword evidence="1" id="KW-0808">Transferase</keyword>
<dbReference type="eggNOG" id="KOG0581">
    <property type="taxonomic scope" value="Eukaryota"/>
</dbReference>
<dbReference type="SUPFAM" id="SSF56112">
    <property type="entry name" value="Protein kinase-like (PK-like)"/>
    <property type="match status" value="1"/>
</dbReference>
<keyword evidence="15" id="KW-1185">Reference proteome</keyword>
<evidence type="ECO:0000256" key="5">
    <source>
        <dbReference type="ARBA" id="ARBA00038035"/>
    </source>
</evidence>
<comment type="similarity">
    <text evidence="5">Belongs to the protein kinase superfamily. STE Ser/Thr protein kinase family. MAP kinase kinase subfamily.</text>
</comment>
<evidence type="ECO:0000256" key="12">
    <source>
        <dbReference type="SAM" id="MobiDB-lite"/>
    </source>
</evidence>
<dbReference type="RefSeq" id="XP_008606316.1">
    <property type="nucleotide sequence ID" value="XM_008608094.1"/>
</dbReference>
<feature type="region of interest" description="Disordered" evidence="12">
    <location>
        <begin position="1"/>
        <end position="33"/>
    </location>
</feature>
<dbReference type="Gene3D" id="1.10.510.10">
    <property type="entry name" value="Transferase(Phosphotransferase) domain 1"/>
    <property type="match status" value="1"/>
</dbReference>
<feature type="domain" description="Protein kinase" evidence="13">
    <location>
        <begin position="92"/>
        <end position="375"/>
    </location>
</feature>
<dbReference type="STRING" id="1156394.T0SAJ9"/>
<dbReference type="PROSITE" id="PS00107">
    <property type="entry name" value="PROTEIN_KINASE_ATP"/>
    <property type="match status" value="1"/>
</dbReference>
<keyword evidence="11" id="KW-0723">Serine/threonine-protein kinase</keyword>
<evidence type="ECO:0000256" key="11">
    <source>
        <dbReference type="RuleBase" id="RU000304"/>
    </source>
</evidence>
<evidence type="ECO:0000256" key="9">
    <source>
        <dbReference type="ARBA" id="ARBA00051693"/>
    </source>
</evidence>
<accession>T0SAJ9</accession>
<evidence type="ECO:0000256" key="2">
    <source>
        <dbReference type="ARBA" id="ARBA00022741"/>
    </source>
</evidence>
<evidence type="ECO:0000259" key="13">
    <source>
        <dbReference type="PROSITE" id="PS50011"/>
    </source>
</evidence>
<dbReference type="PANTHER" id="PTHR48013:SF9">
    <property type="entry name" value="DUAL SPECIFICITY MITOGEN-ACTIVATED PROTEIN KINASE KINASE 5"/>
    <property type="match status" value="1"/>
</dbReference>
<comment type="catalytic activity">
    <reaction evidence="9">
        <text>L-tyrosyl-[protein] + ATP = O-phospho-L-tyrosyl-[protein] + ADP + H(+)</text>
        <dbReference type="Rhea" id="RHEA:10596"/>
        <dbReference type="Rhea" id="RHEA-COMP:10136"/>
        <dbReference type="Rhea" id="RHEA-COMP:20101"/>
        <dbReference type="ChEBI" id="CHEBI:15378"/>
        <dbReference type="ChEBI" id="CHEBI:30616"/>
        <dbReference type="ChEBI" id="CHEBI:46858"/>
        <dbReference type="ChEBI" id="CHEBI:61978"/>
        <dbReference type="ChEBI" id="CHEBI:456216"/>
        <dbReference type="EC" id="2.7.12.2"/>
    </reaction>
</comment>
<dbReference type="SMART" id="SM00220">
    <property type="entry name" value="S_TKc"/>
    <property type="match status" value="1"/>
</dbReference>
<evidence type="ECO:0000256" key="6">
    <source>
        <dbReference type="ARBA" id="ARBA00038999"/>
    </source>
</evidence>
<dbReference type="PROSITE" id="PS00108">
    <property type="entry name" value="PROTEIN_KINASE_ST"/>
    <property type="match status" value="1"/>
</dbReference>
<dbReference type="PANTHER" id="PTHR48013">
    <property type="entry name" value="DUAL SPECIFICITY MITOGEN-ACTIVATED PROTEIN KINASE KINASE 5-RELATED"/>
    <property type="match status" value="1"/>
</dbReference>
<dbReference type="InParanoid" id="T0SAJ9"/>
<evidence type="ECO:0000256" key="4">
    <source>
        <dbReference type="ARBA" id="ARBA00022840"/>
    </source>
</evidence>
<evidence type="ECO:0000313" key="14">
    <source>
        <dbReference type="EMBL" id="EQC39842.1"/>
    </source>
</evidence>
<comment type="catalytic activity">
    <reaction evidence="8">
        <text>L-threonyl-[protein] + ATP = O-phospho-L-threonyl-[protein] + ADP + H(+)</text>
        <dbReference type="Rhea" id="RHEA:46608"/>
        <dbReference type="Rhea" id="RHEA-COMP:11060"/>
        <dbReference type="Rhea" id="RHEA-COMP:11605"/>
        <dbReference type="ChEBI" id="CHEBI:15378"/>
        <dbReference type="ChEBI" id="CHEBI:30013"/>
        <dbReference type="ChEBI" id="CHEBI:30616"/>
        <dbReference type="ChEBI" id="CHEBI:61977"/>
        <dbReference type="ChEBI" id="CHEBI:456216"/>
        <dbReference type="EC" id="2.7.12.2"/>
    </reaction>
</comment>
<dbReference type="PROSITE" id="PS50011">
    <property type="entry name" value="PROTEIN_KINASE_DOM"/>
    <property type="match status" value="1"/>
</dbReference>
<reference evidence="14 15" key="1">
    <citation type="submission" date="2012-04" db="EMBL/GenBank/DDBJ databases">
        <title>The Genome Sequence of Saprolegnia declina VS20.</title>
        <authorList>
            <consortium name="The Broad Institute Genome Sequencing Platform"/>
            <person name="Russ C."/>
            <person name="Nusbaum C."/>
            <person name="Tyler B."/>
            <person name="van West P."/>
            <person name="Dieguez-Uribeondo J."/>
            <person name="de Bruijn I."/>
            <person name="Tripathy S."/>
            <person name="Jiang R."/>
            <person name="Young S.K."/>
            <person name="Zeng Q."/>
            <person name="Gargeya S."/>
            <person name="Fitzgerald M."/>
            <person name="Haas B."/>
            <person name="Abouelleil A."/>
            <person name="Alvarado L."/>
            <person name="Arachchi H.M."/>
            <person name="Berlin A."/>
            <person name="Chapman S.B."/>
            <person name="Goldberg J."/>
            <person name="Griggs A."/>
            <person name="Gujja S."/>
            <person name="Hansen M."/>
            <person name="Howarth C."/>
            <person name="Imamovic A."/>
            <person name="Larimer J."/>
            <person name="McCowen C."/>
            <person name="Montmayeur A."/>
            <person name="Murphy C."/>
            <person name="Neiman D."/>
            <person name="Pearson M."/>
            <person name="Priest M."/>
            <person name="Roberts A."/>
            <person name="Saif S."/>
            <person name="Shea T."/>
            <person name="Sisk P."/>
            <person name="Sykes S."/>
            <person name="Wortman J."/>
            <person name="Nusbaum C."/>
            <person name="Birren B."/>
        </authorList>
    </citation>
    <scope>NUCLEOTIDE SEQUENCE [LARGE SCALE GENOMIC DNA]</scope>
    <source>
        <strain evidence="14 15">VS20</strain>
    </source>
</reference>